<dbReference type="GO" id="GO:0005829">
    <property type="term" value="C:cytosol"/>
    <property type="evidence" value="ECO:0007669"/>
    <property type="project" value="TreeGrafter"/>
</dbReference>
<keyword evidence="2" id="KW-0343">GTPase activation</keyword>
<dbReference type="GO" id="GO:0031267">
    <property type="term" value="F:small GTPase binding"/>
    <property type="evidence" value="ECO:0007669"/>
    <property type="project" value="TreeGrafter"/>
</dbReference>
<protein>
    <submittedName>
        <fullName evidence="5">Uncharacterized protein</fullName>
    </submittedName>
</protein>
<comment type="subcellular location">
    <subcellularLocation>
        <location evidence="1">Cytoplasm</location>
        <location evidence="1">Cytoskeleton</location>
        <location evidence="1">Cilium axoneme</location>
    </subcellularLocation>
</comment>
<name>A0A836BN91_9CHLO</name>
<dbReference type="OrthoDB" id="523874at2759"/>
<dbReference type="GO" id="GO:0048471">
    <property type="term" value="C:perinuclear region of cytoplasm"/>
    <property type="evidence" value="ECO:0007669"/>
    <property type="project" value="TreeGrafter"/>
</dbReference>
<dbReference type="SUPFAM" id="SSF52047">
    <property type="entry name" value="RNI-like"/>
    <property type="match status" value="2"/>
</dbReference>
<dbReference type="Proteomes" id="UP000612055">
    <property type="component" value="Unassembled WGS sequence"/>
</dbReference>
<dbReference type="EMBL" id="JAEHOE010000202">
    <property type="protein sequence ID" value="KAG2482785.1"/>
    <property type="molecule type" value="Genomic_DNA"/>
</dbReference>
<proteinExistence type="predicted"/>
<evidence type="ECO:0000313" key="5">
    <source>
        <dbReference type="EMBL" id="KAG2482785.1"/>
    </source>
</evidence>
<keyword evidence="4" id="KW-0677">Repeat</keyword>
<evidence type="ECO:0000256" key="3">
    <source>
        <dbReference type="ARBA" id="ARBA00022614"/>
    </source>
</evidence>
<dbReference type="Gene3D" id="3.80.10.10">
    <property type="entry name" value="Ribonuclease Inhibitor"/>
    <property type="match status" value="2"/>
</dbReference>
<dbReference type="GO" id="GO:0005634">
    <property type="term" value="C:nucleus"/>
    <property type="evidence" value="ECO:0007669"/>
    <property type="project" value="TreeGrafter"/>
</dbReference>
<keyword evidence="3" id="KW-0433">Leucine-rich repeat</keyword>
<dbReference type="InterPro" id="IPR001611">
    <property type="entry name" value="Leu-rich_rpt"/>
</dbReference>
<accession>A0A836BN91</accession>
<gene>
    <name evidence="5" type="ORF">HYH03_018322</name>
</gene>
<dbReference type="AlphaFoldDB" id="A0A836BN91"/>
<dbReference type="Pfam" id="PF13516">
    <property type="entry name" value="LRR_6"/>
    <property type="match status" value="4"/>
</dbReference>
<comment type="caution">
    <text evidence="5">The sequence shown here is derived from an EMBL/GenBank/DDBJ whole genome shotgun (WGS) entry which is preliminary data.</text>
</comment>
<sequence>MEAIKELYLQKCQDYVCEPITSIIEALDAGRPLDVISLDGKSKELFNKRIQPMQVFALCEALYEYDSLAVIRLSNNSLNDMAAQALARLMQVNKSLKLLDLSRNDVTAAGAQALTEVLARPEAGLQALVLRGNPLGDTGLLAIADMLRTNTSLTMLDLADTHCAIHPSPHAPSPPPPLTNTSLTMLDLADTHCAIKGFIGIANALTDSNNTLQILDLEDAQLQAPQDSTYQHLCRMLCCNSALTELSLAKCRLVDSQLELLVTYGFQRSQSTWTSLSLRGNRLSPFSGPTLERLVSHCPRLQRLNLASNALGNDGAMALARCLPACACLSELDLRGNGIGDVGLAALAGALPLVHTLELLTIWGNHFGPGACRAIAEALGQPALARLRTDVRPYVVDGEHCLALQEV</sequence>
<dbReference type="GO" id="GO:0005096">
    <property type="term" value="F:GTPase activator activity"/>
    <property type="evidence" value="ECO:0007669"/>
    <property type="project" value="UniProtKB-KW"/>
</dbReference>
<dbReference type="GO" id="GO:0006913">
    <property type="term" value="P:nucleocytoplasmic transport"/>
    <property type="evidence" value="ECO:0007669"/>
    <property type="project" value="TreeGrafter"/>
</dbReference>
<dbReference type="InterPro" id="IPR027038">
    <property type="entry name" value="RanGap"/>
</dbReference>
<evidence type="ECO:0000256" key="2">
    <source>
        <dbReference type="ARBA" id="ARBA00022468"/>
    </source>
</evidence>
<dbReference type="SMART" id="SM00368">
    <property type="entry name" value="LRR_RI"/>
    <property type="match status" value="7"/>
</dbReference>
<dbReference type="PANTHER" id="PTHR24113:SF12">
    <property type="entry name" value="RAN GTPASE-ACTIVATING PROTEIN 1"/>
    <property type="match status" value="1"/>
</dbReference>
<reference evidence="5" key="1">
    <citation type="journal article" date="2020" name="bioRxiv">
        <title>Comparative genomics of Chlamydomonas.</title>
        <authorList>
            <person name="Craig R.J."/>
            <person name="Hasan A.R."/>
            <person name="Ness R.W."/>
            <person name="Keightley P.D."/>
        </authorList>
    </citation>
    <scope>NUCLEOTIDE SEQUENCE</scope>
    <source>
        <strain evidence="5">CCAP 11/70</strain>
    </source>
</reference>
<evidence type="ECO:0000256" key="1">
    <source>
        <dbReference type="ARBA" id="ARBA00004430"/>
    </source>
</evidence>
<evidence type="ECO:0000313" key="6">
    <source>
        <dbReference type="Proteomes" id="UP000612055"/>
    </source>
</evidence>
<keyword evidence="6" id="KW-1185">Reference proteome</keyword>
<dbReference type="GO" id="GO:0005930">
    <property type="term" value="C:axoneme"/>
    <property type="evidence" value="ECO:0007669"/>
    <property type="project" value="UniProtKB-SubCell"/>
</dbReference>
<evidence type="ECO:0000256" key="4">
    <source>
        <dbReference type="ARBA" id="ARBA00022737"/>
    </source>
</evidence>
<organism evidence="5 6">
    <name type="scientific">Edaphochlamys debaryana</name>
    <dbReference type="NCBI Taxonomy" id="47281"/>
    <lineage>
        <taxon>Eukaryota</taxon>
        <taxon>Viridiplantae</taxon>
        <taxon>Chlorophyta</taxon>
        <taxon>core chlorophytes</taxon>
        <taxon>Chlorophyceae</taxon>
        <taxon>CS clade</taxon>
        <taxon>Chlamydomonadales</taxon>
        <taxon>Chlamydomonadales incertae sedis</taxon>
        <taxon>Edaphochlamys</taxon>
    </lineage>
</organism>
<dbReference type="InterPro" id="IPR032675">
    <property type="entry name" value="LRR_dom_sf"/>
</dbReference>
<dbReference type="PANTHER" id="PTHR24113">
    <property type="entry name" value="RAN GTPASE-ACTIVATING PROTEIN 1"/>
    <property type="match status" value="1"/>
</dbReference>